<dbReference type="PANTHER" id="PTHR43133">
    <property type="entry name" value="RNA POLYMERASE ECF-TYPE SIGMA FACTO"/>
    <property type="match status" value="1"/>
</dbReference>
<evidence type="ECO:0000256" key="3">
    <source>
        <dbReference type="ARBA" id="ARBA00023082"/>
    </source>
</evidence>
<dbReference type="InterPro" id="IPR013325">
    <property type="entry name" value="RNA_pol_sigma_r2"/>
</dbReference>
<dbReference type="GO" id="GO:0016987">
    <property type="term" value="F:sigma factor activity"/>
    <property type="evidence" value="ECO:0007669"/>
    <property type="project" value="UniProtKB-KW"/>
</dbReference>
<dbReference type="HOGENOM" id="CLU_047691_9_2_7"/>
<evidence type="ECO:0000256" key="5">
    <source>
        <dbReference type="ARBA" id="ARBA00023163"/>
    </source>
</evidence>
<dbReference type="Pfam" id="PF04545">
    <property type="entry name" value="Sigma70_r4"/>
    <property type="match status" value="1"/>
</dbReference>
<evidence type="ECO:0000313" key="8">
    <source>
        <dbReference type="EMBL" id="CBW25809.1"/>
    </source>
</evidence>
<dbReference type="eggNOG" id="COG1595">
    <property type="taxonomic scope" value="Bacteria"/>
</dbReference>
<dbReference type="STRING" id="862908.BMS_0919"/>
<dbReference type="GO" id="GO:0006352">
    <property type="term" value="P:DNA-templated transcription initiation"/>
    <property type="evidence" value="ECO:0007669"/>
    <property type="project" value="InterPro"/>
</dbReference>
<feature type="domain" description="RNA polymerase sigma-70 region 4" evidence="7">
    <location>
        <begin position="123"/>
        <end position="169"/>
    </location>
</feature>
<dbReference type="InterPro" id="IPR014284">
    <property type="entry name" value="RNA_pol_sigma-70_dom"/>
</dbReference>
<evidence type="ECO:0000259" key="7">
    <source>
        <dbReference type="Pfam" id="PF04545"/>
    </source>
</evidence>
<dbReference type="InterPro" id="IPR007627">
    <property type="entry name" value="RNA_pol_sigma70_r2"/>
</dbReference>
<dbReference type="InterPro" id="IPR036388">
    <property type="entry name" value="WH-like_DNA-bd_sf"/>
</dbReference>
<dbReference type="NCBIfam" id="TIGR02937">
    <property type="entry name" value="sigma70-ECF"/>
    <property type="match status" value="1"/>
</dbReference>
<keyword evidence="2" id="KW-0805">Transcription regulation</keyword>
<dbReference type="PANTHER" id="PTHR43133:SF8">
    <property type="entry name" value="RNA POLYMERASE SIGMA FACTOR HI_1459-RELATED"/>
    <property type="match status" value="1"/>
</dbReference>
<keyword evidence="3" id="KW-0731">Sigma factor</keyword>
<evidence type="ECO:0000313" key="9">
    <source>
        <dbReference type="Proteomes" id="UP000008963"/>
    </source>
</evidence>
<keyword evidence="5" id="KW-0804">Transcription</keyword>
<comment type="similarity">
    <text evidence="1">Belongs to the sigma-70 factor family. ECF subfamily.</text>
</comment>
<proteinExistence type="inferred from homology"/>
<evidence type="ECO:0000256" key="2">
    <source>
        <dbReference type="ARBA" id="ARBA00023015"/>
    </source>
</evidence>
<keyword evidence="9" id="KW-1185">Reference proteome</keyword>
<dbReference type="SUPFAM" id="SSF88946">
    <property type="entry name" value="Sigma2 domain of RNA polymerase sigma factors"/>
    <property type="match status" value="1"/>
</dbReference>
<protein>
    <submittedName>
        <fullName evidence="8">ECF-tyype sigma factor</fullName>
    </submittedName>
</protein>
<dbReference type="EMBL" id="FQ312005">
    <property type="protein sequence ID" value="CBW25809.1"/>
    <property type="molecule type" value="Genomic_DNA"/>
</dbReference>
<evidence type="ECO:0000259" key="6">
    <source>
        <dbReference type="Pfam" id="PF04542"/>
    </source>
</evidence>
<dbReference type="Gene3D" id="1.10.10.10">
    <property type="entry name" value="Winged helix-like DNA-binding domain superfamily/Winged helix DNA-binding domain"/>
    <property type="match status" value="1"/>
</dbReference>
<dbReference type="InterPro" id="IPR007630">
    <property type="entry name" value="RNA_pol_sigma70_r4"/>
</dbReference>
<accession>E1WXA8</accession>
<reference evidence="9" key="1">
    <citation type="journal article" date="2013" name="ISME J.">
        <title>A small predatory core genome in the divergent marine Bacteriovorax marinus SJ and the terrestrial Bdellovibrio bacteriovorus.</title>
        <authorList>
            <person name="Crossman L.C."/>
            <person name="Chen H."/>
            <person name="Cerdeno-Tarraga A.M."/>
            <person name="Brooks K."/>
            <person name="Quail M.A."/>
            <person name="Pineiro S.A."/>
            <person name="Hobley L."/>
            <person name="Sockett R.E."/>
            <person name="Bentley S.D."/>
            <person name="Parkhill J."/>
            <person name="Williams H.N."/>
            <person name="Stine O.C."/>
        </authorList>
    </citation>
    <scope>NUCLEOTIDE SEQUENCE [LARGE SCALE GENOMIC DNA]</scope>
    <source>
        <strain evidence="9">ATCC BAA-682 / DSM 15412 / SJ</strain>
    </source>
</reference>
<dbReference type="AlphaFoldDB" id="E1WXA8"/>
<feature type="domain" description="RNA polymerase sigma-70 region 2" evidence="6">
    <location>
        <begin position="30"/>
        <end position="96"/>
    </location>
</feature>
<sequence>MAPPEIMQELDDQELMIQYQNGDHRAFEVLYKRHEAKVYSYLKKRLPHSDNVEEVFQNAFLKVHKSRHNYNPKFLFVQWLYVIARSELLDFCKKKKVVHIEYIEMASEDTSVDGELELKDYKNLSEKEKELLSLKFISDLDYSEISEALNISQSNARKIFSRALKKVKEALIKGES</sequence>
<dbReference type="InterPro" id="IPR039425">
    <property type="entry name" value="RNA_pol_sigma-70-like"/>
</dbReference>
<evidence type="ECO:0000256" key="4">
    <source>
        <dbReference type="ARBA" id="ARBA00023125"/>
    </source>
</evidence>
<dbReference type="Pfam" id="PF04542">
    <property type="entry name" value="Sigma70_r2"/>
    <property type="match status" value="1"/>
</dbReference>
<keyword evidence="4" id="KW-0238">DNA-binding</keyword>
<dbReference type="CDD" id="cd06171">
    <property type="entry name" value="Sigma70_r4"/>
    <property type="match status" value="1"/>
</dbReference>
<organism evidence="8 9">
    <name type="scientific">Halobacteriovorax marinus (strain ATCC BAA-682 / DSM 15412 / SJ)</name>
    <name type="common">Bacteriovorax marinus</name>
    <dbReference type="NCBI Taxonomy" id="862908"/>
    <lineage>
        <taxon>Bacteria</taxon>
        <taxon>Pseudomonadati</taxon>
        <taxon>Bdellovibrionota</taxon>
        <taxon>Bacteriovoracia</taxon>
        <taxon>Bacteriovoracales</taxon>
        <taxon>Halobacteriovoraceae</taxon>
        <taxon>Halobacteriovorax</taxon>
    </lineage>
</organism>
<name>E1WXA8_HALMS</name>
<dbReference type="GO" id="GO:0003677">
    <property type="term" value="F:DNA binding"/>
    <property type="evidence" value="ECO:0007669"/>
    <property type="project" value="UniProtKB-KW"/>
</dbReference>
<dbReference type="Gene3D" id="1.10.1740.10">
    <property type="match status" value="1"/>
</dbReference>
<gene>
    <name evidence="8" type="ordered locus">BMS_0919</name>
</gene>
<dbReference type="PATRIC" id="fig|862908.3.peg.876"/>
<dbReference type="Proteomes" id="UP000008963">
    <property type="component" value="Chromosome"/>
</dbReference>
<dbReference type="InterPro" id="IPR013324">
    <property type="entry name" value="RNA_pol_sigma_r3/r4-like"/>
</dbReference>
<dbReference type="SUPFAM" id="SSF88659">
    <property type="entry name" value="Sigma3 and sigma4 domains of RNA polymerase sigma factors"/>
    <property type="match status" value="1"/>
</dbReference>
<dbReference type="KEGG" id="bmx:BMS_0919"/>
<evidence type="ECO:0000256" key="1">
    <source>
        <dbReference type="ARBA" id="ARBA00010641"/>
    </source>
</evidence>